<feature type="region of interest" description="Disordered" evidence="7">
    <location>
        <begin position="582"/>
        <end position="607"/>
    </location>
</feature>
<dbReference type="RefSeq" id="WP_138282520.1">
    <property type="nucleotide sequence ID" value="NZ_BMGE01000003.1"/>
</dbReference>
<evidence type="ECO:0000256" key="1">
    <source>
        <dbReference type="ARBA" id="ARBA00004651"/>
    </source>
</evidence>
<feature type="transmembrane region" description="Helical" evidence="8">
    <location>
        <begin position="323"/>
        <end position="347"/>
    </location>
</feature>
<dbReference type="AlphaFoldDB" id="A0A5R9KC70"/>
<dbReference type="Pfam" id="PF00924">
    <property type="entry name" value="MS_channel_2nd"/>
    <property type="match status" value="1"/>
</dbReference>
<feature type="domain" description="Mechanosensitive ion channel MscS" evidence="9">
    <location>
        <begin position="376"/>
        <end position="441"/>
    </location>
</feature>
<evidence type="ECO:0000313" key="12">
    <source>
        <dbReference type="EMBL" id="TLU92411.1"/>
    </source>
</evidence>
<evidence type="ECO:0000256" key="7">
    <source>
        <dbReference type="SAM" id="MobiDB-lite"/>
    </source>
</evidence>
<evidence type="ECO:0000256" key="3">
    <source>
        <dbReference type="ARBA" id="ARBA00022475"/>
    </source>
</evidence>
<evidence type="ECO:0000313" key="13">
    <source>
        <dbReference type="Proteomes" id="UP000309788"/>
    </source>
</evidence>
<gene>
    <name evidence="12" type="ORF">FEM55_16960</name>
</gene>
<evidence type="ECO:0000259" key="11">
    <source>
        <dbReference type="Pfam" id="PF21088"/>
    </source>
</evidence>
<feature type="domain" description="Mechanosensitive ion channel MscS C-terminal" evidence="10">
    <location>
        <begin position="455"/>
        <end position="532"/>
    </location>
</feature>
<feature type="transmembrane region" description="Helical" evidence="8">
    <location>
        <begin position="248"/>
        <end position="269"/>
    </location>
</feature>
<evidence type="ECO:0000259" key="9">
    <source>
        <dbReference type="Pfam" id="PF00924"/>
    </source>
</evidence>
<dbReference type="EMBL" id="VCEI01000025">
    <property type="protein sequence ID" value="TLU92411.1"/>
    <property type="molecule type" value="Genomic_DNA"/>
</dbReference>
<dbReference type="InterPro" id="IPR011066">
    <property type="entry name" value="MscS_channel_C_sf"/>
</dbReference>
<dbReference type="SUPFAM" id="SSF50182">
    <property type="entry name" value="Sm-like ribonucleoproteins"/>
    <property type="match status" value="1"/>
</dbReference>
<feature type="compositionally biased region" description="Polar residues" evidence="7">
    <location>
        <begin position="597"/>
        <end position="607"/>
    </location>
</feature>
<dbReference type="Gene3D" id="3.30.70.100">
    <property type="match status" value="1"/>
</dbReference>
<keyword evidence="13" id="KW-1185">Reference proteome</keyword>
<dbReference type="InterPro" id="IPR049278">
    <property type="entry name" value="MS_channel_C"/>
</dbReference>
<dbReference type="InterPro" id="IPR023408">
    <property type="entry name" value="MscS_beta-dom_sf"/>
</dbReference>
<dbReference type="Gene3D" id="2.30.30.60">
    <property type="match status" value="1"/>
</dbReference>
<dbReference type="GO" id="GO:0005886">
    <property type="term" value="C:plasma membrane"/>
    <property type="evidence" value="ECO:0007669"/>
    <property type="project" value="UniProtKB-SubCell"/>
</dbReference>
<comment type="subcellular location">
    <subcellularLocation>
        <location evidence="1">Cell membrane</location>
        <topology evidence="1">Multi-pass membrane protein</topology>
    </subcellularLocation>
</comment>
<dbReference type="Pfam" id="PF21082">
    <property type="entry name" value="MS_channel_3rd"/>
    <property type="match status" value="1"/>
</dbReference>
<dbReference type="InterPro" id="IPR011014">
    <property type="entry name" value="MscS_channel_TM-2"/>
</dbReference>
<evidence type="ECO:0000256" key="2">
    <source>
        <dbReference type="ARBA" id="ARBA00008017"/>
    </source>
</evidence>
<dbReference type="PANTHER" id="PTHR30566">
    <property type="entry name" value="YNAI-RELATED MECHANOSENSITIVE ION CHANNEL"/>
    <property type="match status" value="1"/>
</dbReference>
<evidence type="ECO:0000256" key="6">
    <source>
        <dbReference type="ARBA" id="ARBA00023136"/>
    </source>
</evidence>
<keyword evidence="6 8" id="KW-0472">Membrane</keyword>
<dbReference type="Pfam" id="PF21088">
    <property type="entry name" value="MS_channel_1st"/>
    <property type="match status" value="1"/>
</dbReference>
<feature type="transmembrane region" description="Helical" evidence="8">
    <location>
        <begin position="353"/>
        <end position="371"/>
    </location>
</feature>
<dbReference type="OrthoDB" id="9809206at2"/>
<proteinExistence type="inferred from homology"/>
<dbReference type="Proteomes" id="UP000309788">
    <property type="component" value="Unassembled WGS sequence"/>
</dbReference>
<dbReference type="InterPro" id="IPR049142">
    <property type="entry name" value="MS_channel_1st"/>
</dbReference>
<reference evidence="12 13" key="1">
    <citation type="submission" date="2019-05" db="EMBL/GenBank/DDBJ databases">
        <authorList>
            <person name="Qu J.-H."/>
        </authorList>
    </citation>
    <scope>NUCLEOTIDE SEQUENCE [LARGE SCALE GENOMIC DNA]</scope>
    <source>
        <strain evidence="12 13">Z12</strain>
    </source>
</reference>
<dbReference type="SUPFAM" id="SSF82861">
    <property type="entry name" value="Mechanosensitive channel protein MscS (YggB), transmembrane region"/>
    <property type="match status" value="1"/>
</dbReference>
<dbReference type="GO" id="GO:0008381">
    <property type="term" value="F:mechanosensitive monoatomic ion channel activity"/>
    <property type="evidence" value="ECO:0007669"/>
    <property type="project" value="UniProtKB-ARBA"/>
</dbReference>
<keyword evidence="3" id="KW-1003">Cell membrane</keyword>
<keyword evidence="5 8" id="KW-1133">Transmembrane helix</keyword>
<name>A0A5R9KC70_9BACT</name>
<dbReference type="InterPro" id="IPR006685">
    <property type="entry name" value="MscS_channel_2nd"/>
</dbReference>
<feature type="domain" description="Mechanosensitive ion channel transmembrane helices 2/3" evidence="11">
    <location>
        <begin position="335"/>
        <end position="374"/>
    </location>
</feature>
<evidence type="ECO:0000259" key="10">
    <source>
        <dbReference type="Pfam" id="PF21082"/>
    </source>
</evidence>
<sequence>MAVHKIKKYQSLKILCSVWFWAFVFLLTGPFTYGQFAASSADTSRGAASKAVVYPPDSLGRRTPRGTVDGFLRAAAQGNFQRAALYLRRDPAIKKKQNRVKQARALKALLEVNGNIYPYSWISDNYEGKKDDDLGPNLDRIGAVKVNNESVDLILESIKDAAGNPLWVFSTQTIERVPLDSTQIETSTLLSKLSPKLLEDNEWGGVPVAHWLAMLLLIVLAFMIASLLTKLVLRLIPLVYYKAGQDPLFGIIRAFSLPLRLYLAVWLFVFCSRKAGISIVVRQWFGNLTLIVGIVAVLLLAWELINVISSISEKTLASRKNQAAISALLFLRRALKVAIVVFGIIFILDTFGFDVTTGLAALGIGGIALALGTQKTVENFIGSVTLIADQPVRVGDFCKIGEITGTIEQIGMRATRVRTNERTIVSIPNGELASLKIENYAHREKFWFHPLFRLRMETTPDQIRYLLVELRTILYAHSKVSPSPARVRFVGVGDDALKLEVFAYVDVSDFDQFLAVQEDLLLRMMEVIARSGTGFALPSQTIYYSRDQGFSSELATEAADQVRQWKDADALSIPSFEPEKIESLKDTIPYPPEGSSMRKNATQESVQ</sequence>
<dbReference type="PANTHER" id="PTHR30566:SF5">
    <property type="entry name" value="MECHANOSENSITIVE ION CHANNEL PROTEIN 1, MITOCHONDRIAL-RELATED"/>
    <property type="match status" value="1"/>
</dbReference>
<feature type="transmembrane region" description="Helical" evidence="8">
    <location>
        <begin position="284"/>
        <end position="302"/>
    </location>
</feature>
<comment type="caution">
    <text evidence="12">The sequence shown here is derived from an EMBL/GenBank/DDBJ whole genome shotgun (WGS) entry which is preliminary data.</text>
</comment>
<evidence type="ECO:0000256" key="4">
    <source>
        <dbReference type="ARBA" id="ARBA00022692"/>
    </source>
</evidence>
<feature type="transmembrane region" description="Helical" evidence="8">
    <location>
        <begin position="208"/>
        <end position="228"/>
    </location>
</feature>
<dbReference type="InterPro" id="IPR010920">
    <property type="entry name" value="LSM_dom_sf"/>
</dbReference>
<comment type="similarity">
    <text evidence="2">Belongs to the MscS (TC 1.A.23) family.</text>
</comment>
<protein>
    <submittedName>
        <fullName evidence="12">Mechanosensitive ion channel family protein</fullName>
    </submittedName>
</protein>
<evidence type="ECO:0000256" key="8">
    <source>
        <dbReference type="SAM" id="Phobius"/>
    </source>
</evidence>
<dbReference type="SUPFAM" id="SSF82689">
    <property type="entry name" value="Mechanosensitive channel protein MscS (YggB), C-terminal domain"/>
    <property type="match status" value="1"/>
</dbReference>
<organism evidence="12 13">
    <name type="scientific">Dyadobacter sediminis</name>
    <dbReference type="NCBI Taxonomy" id="1493691"/>
    <lineage>
        <taxon>Bacteria</taxon>
        <taxon>Pseudomonadati</taxon>
        <taxon>Bacteroidota</taxon>
        <taxon>Cytophagia</taxon>
        <taxon>Cytophagales</taxon>
        <taxon>Spirosomataceae</taxon>
        <taxon>Dyadobacter</taxon>
    </lineage>
</organism>
<feature type="transmembrane region" description="Helical" evidence="8">
    <location>
        <begin position="12"/>
        <end position="33"/>
    </location>
</feature>
<keyword evidence="4 8" id="KW-0812">Transmembrane</keyword>
<accession>A0A5R9KC70</accession>
<evidence type="ECO:0000256" key="5">
    <source>
        <dbReference type="ARBA" id="ARBA00022989"/>
    </source>
</evidence>
<dbReference type="Gene3D" id="1.10.287.1260">
    <property type="match status" value="1"/>
</dbReference>